<comment type="caution">
    <text evidence="1">The sequence shown here is derived from an EMBL/GenBank/DDBJ whole genome shotgun (WGS) entry which is preliminary data.</text>
</comment>
<sequence>MTFLLSNKNVFEYLFDKGICTEKSRSRIKIELKPAKNFNLLLTLPEGRKFLVKQEPHNRQGQTAGELLKEWQFQKLLQNFSEFQDIRSSFSEAIYFDVENSIIVFDYLKDYQDLAYFYSKENIFPTAVATAIGTIVASIHRLTLDRRDYQEVFESGTGAFSNAAFKMLVSLEQLTPEIFGKYPDDALKFFTLYQRYSSLKQAIAELSNIIEPCCVIHNDLKLNNILLSNSWEEAVSPASIPTDSIIRLIDWEMSCWGDPASDLGTLIASYLQIWLYGLITSKSIAIEESLHLATTPLELLQPSLAAMTNAYLNNFSEILERRPDFWLRVVQFSGLALIQAILATLQHQKTFGNLEICMLQVAKTLLCRPEQSIQTVFGMAAL</sequence>
<dbReference type="PROSITE" id="PS00108">
    <property type="entry name" value="PROTEIN_KINASE_ST"/>
    <property type="match status" value="1"/>
</dbReference>
<accession>A0A8J7CZK4</accession>
<gene>
    <name evidence="1" type="ORF">IQ276_04770</name>
</gene>
<keyword evidence="2" id="KW-1185">Reference proteome</keyword>
<dbReference type="InterPro" id="IPR008271">
    <property type="entry name" value="Ser/Thr_kinase_AS"/>
</dbReference>
<organism evidence="1 2">
    <name type="scientific">Desmonostoc muscorum LEGE 12446</name>
    <dbReference type="NCBI Taxonomy" id="1828758"/>
    <lineage>
        <taxon>Bacteria</taxon>
        <taxon>Bacillati</taxon>
        <taxon>Cyanobacteriota</taxon>
        <taxon>Cyanophyceae</taxon>
        <taxon>Nostocales</taxon>
        <taxon>Nostocaceae</taxon>
        <taxon>Desmonostoc</taxon>
    </lineage>
</organism>
<dbReference type="Pfam" id="PF01633">
    <property type="entry name" value="Choline_kinase"/>
    <property type="match status" value="1"/>
</dbReference>
<evidence type="ECO:0000313" key="2">
    <source>
        <dbReference type="Proteomes" id="UP000622533"/>
    </source>
</evidence>
<dbReference type="AlphaFoldDB" id="A0A8J7CZK4"/>
<dbReference type="SUPFAM" id="SSF56112">
    <property type="entry name" value="Protein kinase-like (PK-like)"/>
    <property type="match status" value="1"/>
</dbReference>
<reference evidence="1" key="1">
    <citation type="submission" date="2020-10" db="EMBL/GenBank/DDBJ databases">
        <authorList>
            <person name="Castelo-Branco R."/>
            <person name="Eusebio N."/>
            <person name="Adriana R."/>
            <person name="Vieira A."/>
            <person name="Brugerolle De Fraissinette N."/>
            <person name="Rezende De Castro R."/>
            <person name="Schneider M.P."/>
            <person name="Vasconcelos V."/>
            <person name="Leao P.N."/>
        </authorList>
    </citation>
    <scope>NUCLEOTIDE SEQUENCE</scope>
    <source>
        <strain evidence="1">LEGE 12446</strain>
    </source>
</reference>
<dbReference type="Gene3D" id="3.90.1200.10">
    <property type="match status" value="1"/>
</dbReference>
<name>A0A8J7CZK4_DESMC</name>
<evidence type="ECO:0000313" key="1">
    <source>
        <dbReference type="EMBL" id="MBE9021797.1"/>
    </source>
</evidence>
<dbReference type="InterPro" id="IPR011009">
    <property type="entry name" value="Kinase-like_dom_sf"/>
</dbReference>
<dbReference type="GO" id="GO:0004672">
    <property type="term" value="F:protein kinase activity"/>
    <property type="evidence" value="ECO:0007669"/>
    <property type="project" value="InterPro"/>
</dbReference>
<dbReference type="RefSeq" id="WP_193914075.1">
    <property type="nucleotide sequence ID" value="NZ_JADEXS020000001.1"/>
</dbReference>
<proteinExistence type="predicted"/>
<protein>
    <submittedName>
        <fullName evidence="1">Phosphotransferase</fullName>
    </submittedName>
</protein>
<dbReference type="Proteomes" id="UP000622533">
    <property type="component" value="Unassembled WGS sequence"/>
</dbReference>
<dbReference type="EMBL" id="JADEXS010000039">
    <property type="protein sequence ID" value="MBE9021797.1"/>
    <property type="molecule type" value="Genomic_DNA"/>
</dbReference>